<dbReference type="EMBL" id="NEVH01014362">
    <property type="protein sequence ID" value="PNF27705.1"/>
    <property type="molecule type" value="Genomic_DNA"/>
</dbReference>
<dbReference type="GO" id="GO:0003779">
    <property type="term" value="F:actin binding"/>
    <property type="evidence" value="ECO:0007669"/>
    <property type="project" value="UniProtKB-KW"/>
</dbReference>
<evidence type="ECO:0000256" key="1">
    <source>
        <dbReference type="ARBA" id="ARBA00004496"/>
    </source>
</evidence>
<keyword evidence="4" id="KW-0677">Repeat</keyword>
<feature type="compositionally biased region" description="Basic residues" evidence="6">
    <location>
        <begin position="155"/>
        <end position="164"/>
    </location>
</feature>
<comment type="subcellular location">
    <subcellularLocation>
        <location evidence="1">Cytoplasm</location>
    </subcellularLocation>
</comment>
<comment type="similarity">
    <text evidence="2">Belongs to the TRAFAC class myosin-kinesin ATPase superfamily. Myosin family.</text>
</comment>
<feature type="domain" description="MyTH4" evidence="8">
    <location>
        <begin position="250"/>
        <end position="405"/>
    </location>
</feature>
<evidence type="ECO:0000256" key="5">
    <source>
        <dbReference type="ARBA" id="ARBA00023203"/>
    </source>
</evidence>
<dbReference type="CDD" id="cd14473">
    <property type="entry name" value="FERM_B-lobe"/>
    <property type="match status" value="1"/>
</dbReference>
<dbReference type="Gene3D" id="1.25.40.530">
    <property type="entry name" value="MyTH4 domain"/>
    <property type="match status" value="1"/>
</dbReference>
<dbReference type="Gene3D" id="2.30.29.30">
    <property type="entry name" value="Pleckstrin-homology domain (PH domain)/Phosphotyrosine-binding domain (PTB)"/>
    <property type="match status" value="1"/>
</dbReference>
<comment type="caution">
    <text evidence="9">The sequence shown here is derived from an EMBL/GenBank/DDBJ whole genome shotgun (WGS) entry which is preliminary data.</text>
</comment>
<dbReference type="OrthoDB" id="8182952at2759"/>
<dbReference type="InterPro" id="IPR051567">
    <property type="entry name" value="Unconventional_Myosin_ATPase"/>
</dbReference>
<sequence length="675" mass="76786">MAKDWPIYFSRIFPVSGGHQHPGVQQLAVSHSGVRLVRREKGPSEDNLQVLDTFSFEEIAETCVPKGSALQLVLTSGVRFLLYSHRANQIHTMIEKYCLDNEKLQQKAAPHIPDGLAPSKIALDSWTGHSRTAGHQQSAILQSHTNTTLSQQQQQHHHQQHHQQRNIITSSPQPPEPPGHHDGKHSLLQFAMLHFRQSPEKFEMLKTADGSISGSLKVIENLKASKKNKGKKGNKENDWTWKEQVDLVKFSSVPIEQSLLRLEPGELSELAVECFAAVMRYMGDLSMAPDSTEVKCVYTILMHCHKHEALRDEVYCQLMKQTTNNKSMKPDSCQRGWRLFSIVAAYFVCSETLKPYLFKYLETSAYDKRRAYHGTATVCLQNLRKTFKYGGRKNVPSVEEITAISAGRNSKRQIYRLPGGTERVVNTKSTTVVQDVIEELCTVIGVTGGEMEMEEFSLYCIVEGDTFTMPLAREEYILDVTTELHKNQQVFYLIFCRSVWHFPLRLDSQLYVEVVFNQIAPDYLEGLLLIMPGEQLDQDVIYDIAKMAALLHRAADMTHVPTMKETKFLLPKPALTVRDVKPAQWVNMVQSNWRDVEMLTTIQSKAQVLDILSKWPLFGSSFFAVKRVSDPKERSDHILALNRQGVHFIDLVTHVSIICNLCHLVLQHKNVTSKR</sequence>
<evidence type="ECO:0000259" key="8">
    <source>
        <dbReference type="PROSITE" id="PS51016"/>
    </source>
</evidence>
<evidence type="ECO:0008006" key="11">
    <source>
        <dbReference type="Google" id="ProtNLM"/>
    </source>
</evidence>
<dbReference type="GO" id="GO:0009887">
    <property type="term" value="P:animal organ morphogenesis"/>
    <property type="evidence" value="ECO:0007669"/>
    <property type="project" value="UniProtKB-ARBA"/>
</dbReference>
<dbReference type="InterPro" id="IPR038185">
    <property type="entry name" value="MyTH4_dom_sf"/>
</dbReference>
<dbReference type="PROSITE" id="PS51016">
    <property type="entry name" value="MYTH4"/>
    <property type="match status" value="1"/>
</dbReference>
<proteinExistence type="inferred from homology"/>
<reference evidence="9 10" key="1">
    <citation type="submission" date="2017-12" db="EMBL/GenBank/DDBJ databases">
        <title>Hemimetabolous genomes reveal molecular basis of termite eusociality.</title>
        <authorList>
            <person name="Harrison M.C."/>
            <person name="Jongepier E."/>
            <person name="Robertson H.M."/>
            <person name="Arning N."/>
            <person name="Bitard-Feildel T."/>
            <person name="Chao H."/>
            <person name="Childers C.P."/>
            <person name="Dinh H."/>
            <person name="Doddapaneni H."/>
            <person name="Dugan S."/>
            <person name="Gowin J."/>
            <person name="Greiner C."/>
            <person name="Han Y."/>
            <person name="Hu H."/>
            <person name="Hughes D.S.T."/>
            <person name="Huylmans A.-K."/>
            <person name="Kemena C."/>
            <person name="Kremer L.P.M."/>
            <person name="Lee S.L."/>
            <person name="Lopez-Ezquerra A."/>
            <person name="Mallet L."/>
            <person name="Monroy-Kuhn J.M."/>
            <person name="Moser A."/>
            <person name="Murali S.C."/>
            <person name="Muzny D.M."/>
            <person name="Otani S."/>
            <person name="Piulachs M.-D."/>
            <person name="Poelchau M."/>
            <person name="Qu J."/>
            <person name="Schaub F."/>
            <person name="Wada-Katsumata A."/>
            <person name="Worley K.C."/>
            <person name="Xie Q."/>
            <person name="Ylla G."/>
            <person name="Poulsen M."/>
            <person name="Gibbs R.A."/>
            <person name="Schal C."/>
            <person name="Richards S."/>
            <person name="Belles X."/>
            <person name="Korb J."/>
            <person name="Bornberg-Bauer E."/>
        </authorList>
    </citation>
    <scope>NUCLEOTIDE SEQUENCE [LARGE SCALE GENOMIC DNA]</scope>
    <source>
        <tissue evidence="9">Whole body</tissue>
    </source>
</reference>
<evidence type="ECO:0000313" key="9">
    <source>
        <dbReference type="EMBL" id="PNF27705.1"/>
    </source>
</evidence>
<keyword evidence="5" id="KW-0009">Actin-binding</keyword>
<dbReference type="InterPro" id="IPR000299">
    <property type="entry name" value="FERM_domain"/>
</dbReference>
<evidence type="ECO:0000259" key="7">
    <source>
        <dbReference type="PROSITE" id="PS50057"/>
    </source>
</evidence>
<dbReference type="SMART" id="SM00139">
    <property type="entry name" value="MyTH4"/>
    <property type="match status" value="1"/>
</dbReference>
<dbReference type="InterPro" id="IPR000857">
    <property type="entry name" value="MyTH4_dom"/>
</dbReference>
<name>A0A2J7QGJ6_9NEOP</name>
<dbReference type="GO" id="GO:0005856">
    <property type="term" value="C:cytoskeleton"/>
    <property type="evidence" value="ECO:0007669"/>
    <property type="project" value="InterPro"/>
</dbReference>
<dbReference type="InterPro" id="IPR011993">
    <property type="entry name" value="PH-like_dom_sf"/>
</dbReference>
<dbReference type="PROSITE" id="PS50057">
    <property type="entry name" value="FERM_3"/>
    <property type="match status" value="1"/>
</dbReference>
<evidence type="ECO:0000256" key="4">
    <source>
        <dbReference type="ARBA" id="ARBA00022737"/>
    </source>
</evidence>
<dbReference type="InterPro" id="IPR019749">
    <property type="entry name" value="Band_41_domain"/>
</dbReference>
<feature type="region of interest" description="Disordered" evidence="6">
    <location>
        <begin position="144"/>
        <end position="184"/>
    </location>
</feature>
<dbReference type="Proteomes" id="UP000235965">
    <property type="component" value="Unassembled WGS sequence"/>
</dbReference>
<evidence type="ECO:0000256" key="6">
    <source>
        <dbReference type="SAM" id="MobiDB-lite"/>
    </source>
</evidence>
<dbReference type="InterPro" id="IPR019748">
    <property type="entry name" value="FERM_central"/>
</dbReference>
<evidence type="ECO:0000313" key="10">
    <source>
        <dbReference type="Proteomes" id="UP000235965"/>
    </source>
</evidence>
<accession>A0A2J7QGJ6</accession>
<dbReference type="SMART" id="SM00295">
    <property type="entry name" value="B41"/>
    <property type="match status" value="1"/>
</dbReference>
<protein>
    <recommendedName>
        <fullName evidence="11">MyTH4 domain-containing protein</fullName>
    </recommendedName>
</protein>
<dbReference type="GO" id="GO:0071944">
    <property type="term" value="C:cell periphery"/>
    <property type="evidence" value="ECO:0007669"/>
    <property type="project" value="UniProtKB-ARBA"/>
</dbReference>
<keyword evidence="10" id="KW-1185">Reference proteome</keyword>
<dbReference type="Pfam" id="PF00784">
    <property type="entry name" value="MyTH4"/>
    <property type="match status" value="1"/>
</dbReference>
<dbReference type="GO" id="GO:0030182">
    <property type="term" value="P:neuron differentiation"/>
    <property type="evidence" value="ECO:0007669"/>
    <property type="project" value="UniProtKB-ARBA"/>
</dbReference>
<gene>
    <name evidence="9" type="ORF">B7P43_G13752</name>
</gene>
<evidence type="ECO:0000256" key="2">
    <source>
        <dbReference type="ARBA" id="ARBA00008314"/>
    </source>
</evidence>
<dbReference type="AlphaFoldDB" id="A0A2J7QGJ6"/>
<dbReference type="PANTHER" id="PTHR22692">
    <property type="entry name" value="MYOSIN VII, XV"/>
    <property type="match status" value="1"/>
</dbReference>
<evidence type="ECO:0000256" key="3">
    <source>
        <dbReference type="ARBA" id="ARBA00022490"/>
    </source>
</evidence>
<feature type="domain" description="FERM" evidence="7">
    <location>
        <begin position="410"/>
        <end position="675"/>
    </location>
</feature>
<keyword evidence="3" id="KW-0963">Cytoplasm</keyword>
<dbReference type="PANTHER" id="PTHR22692:SF26">
    <property type="entry name" value="SH3 DOMAIN-CONTAINING PROTEIN"/>
    <property type="match status" value="1"/>
</dbReference>
<organism evidence="9 10">
    <name type="scientific">Cryptotermes secundus</name>
    <dbReference type="NCBI Taxonomy" id="105785"/>
    <lineage>
        <taxon>Eukaryota</taxon>
        <taxon>Metazoa</taxon>
        <taxon>Ecdysozoa</taxon>
        <taxon>Arthropoda</taxon>
        <taxon>Hexapoda</taxon>
        <taxon>Insecta</taxon>
        <taxon>Pterygota</taxon>
        <taxon>Neoptera</taxon>
        <taxon>Polyneoptera</taxon>
        <taxon>Dictyoptera</taxon>
        <taxon>Blattodea</taxon>
        <taxon>Blattoidea</taxon>
        <taxon>Termitoidae</taxon>
        <taxon>Kalotermitidae</taxon>
        <taxon>Cryptotermitinae</taxon>
        <taxon>Cryptotermes</taxon>
    </lineage>
</organism>